<evidence type="ECO:0000256" key="2">
    <source>
        <dbReference type="ARBA" id="ARBA00023004"/>
    </source>
</evidence>
<dbReference type="AlphaFoldDB" id="A0A7I4EZV4"/>
<dbReference type="Proteomes" id="UP000006727">
    <property type="component" value="Chromosome 11"/>
</dbReference>
<dbReference type="Pfam" id="PF06155">
    <property type="entry name" value="GBBH-like_N"/>
    <property type="match status" value="1"/>
</dbReference>
<evidence type="ECO:0000313" key="5">
    <source>
        <dbReference type="Proteomes" id="UP000006727"/>
    </source>
</evidence>
<reference evidence="4 5" key="1">
    <citation type="journal article" date="2008" name="Science">
        <title>The Physcomitrella genome reveals evolutionary insights into the conquest of land by plants.</title>
        <authorList>
            <person name="Rensing S."/>
            <person name="Lang D."/>
            <person name="Zimmer A."/>
            <person name="Terry A."/>
            <person name="Salamov A."/>
            <person name="Shapiro H."/>
            <person name="Nishiyama T."/>
            <person name="Perroud P.-F."/>
            <person name="Lindquist E."/>
            <person name="Kamisugi Y."/>
            <person name="Tanahashi T."/>
            <person name="Sakakibara K."/>
            <person name="Fujita T."/>
            <person name="Oishi K."/>
            <person name="Shin-I T."/>
            <person name="Kuroki Y."/>
            <person name="Toyoda A."/>
            <person name="Suzuki Y."/>
            <person name="Hashimoto A."/>
            <person name="Yamaguchi K."/>
            <person name="Sugano A."/>
            <person name="Kohara Y."/>
            <person name="Fujiyama A."/>
            <person name="Anterola A."/>
            <person name="Aoki S."/>
            <person name="Ashton N."/>
            <person name="Barbazuk W.B."/>
            <person name="Barker E."/>
            <person name="Bennetzen J."/>
            <person name="Bezanilla M."/>
            <person name="Blankenship R."/>
            <person name="Cho S.H."/>
            <person name="Dutcher S."/>
            <person name="Estelle M."/>
            <person name="Fawcett J.A."/>
            <person name="Gundlach H."/>
            <person name="Hanada K."/>
            <person name="Heyl A."/>
            <person name="Hicks K.A."/>
            <person name="Hugh J."/>
            <person name="Lohr M."/>
            <person name="Mayer K."/>
            <person name="Melkozernov A."/>
            <person name="Murata T."/>
            <person name="Nelson D."/>
            <person name="Pils B."/>
            <person name="Prigge M."/>
            <person name="Reiss B."/>
            <person name="Renner T."/>
            <person name="Rombauts S."/>
            <person name="Rushton P."/>
            <person name="Sanderfoot A."/>
            <person name="Schween G."/>
            <person name="Shiu S.-H."/>
            <person name="Stueber K."/>
            <person name="Theodoulou F.L."/>
            <person name="Tu H."/>
            <person name="Van de Peer Y."/>
            <person name="Verrier P.J."/>
            <person name="Waters E."/>
            <person name="Wood A."/>
            <person name="Yang L."/>
            <person name="Cove D."/>
            <person name="Cuming A."/>
            <person name="Hasebe M."/>
            <person name="Lucas S."/>
            <person name="Mishler D.B."/>
            <person name="Reski R."/>
            <person name="Grigoriev I."/>
            <person name="Quatrano R.S."/>
            <person name="Boore J.L."/>
        </authorList>
    </citation>
    <scope>NUCLEOTIDE SEQUENCE [LARGE SCALE GENOMIC DNA]</scope>
    <source>
        <strain evidence="4 5">cv. Gransden 2004</strain>
    </source>
</reference>
<keyword evidence="2" id="KW-0408">Iron</keyword>
<feature type="domain" description="Gamma-butyrobetaine hydroxylase-like N-terminal" evidence="3">
    <location>
        <begin position="43"/>
        <end position="121"/>
    </location>
</feature>
<organism evidence="4 5">
    <name type="scientific">Physcomitrium patens</name>
    <name type="common">Spreading-leaved earth moss</name>
    <name type="synonym">Physcomitrella patens</name>
    <dbReference type="NCBI Taxonomy" id="3218"/>
    <lineage>
        <taxon>Eukaryota</taxon>
        <taxon>Viridiplantae</taxon>
        <taxon>Streptophyta</taxon>
        <taxon>Embryophyta</taxon>
        <taxon>Bryophyta</taxon>
        <taxon>Bryophytina</taxon>
        <taxon>Bryopsida</taxon>
        <taxon>Funariidae</taxon>
        <taxon>Funariales</taxon>
        <taxon>Funariaceae</taxon>
        <taxon>Physcomitrium</taxon>
    </lineage>
</organism>
<dbReference type="InterPro" id="IPR010376">
    <property type="entry name" value="GBBH-like_N"/>
</dbReference>
<accession>A0A7I4EZV4</accession>
<dbReference type="EnsemblPlants" id="Pp3c11_10230V3.2">
    <property type="protein sequence ID" value="Pp3c11_10230V3.2"/>
    <property type="gene ID" value="Pp3c11_10230"/>
</dbReference>
<name>A0A7I4EZV4_PHYPA</name>
<dbReference type="EMBL" id="ABEU02000011">
    <property type="status" value="NOT_ANNOTATED_CDS"/>
    <property type="molecule type" value="Genomic_DNA"/>
</dbReference>
<dbReference type="PANTHER" id="PTHR35303">
    <property type="entry name" value="OS02G0197800 PROTEIN"/>
    <property type="match status" value="1"/>
</dbReference>
<dbReference type="Gene3D" id="3.30.2020.30">
    <property type="match status" value="1"/>
</dbReference>
<dbReference type="PANTHER" id="PTHR35303:SF5">
    <property type="entry name" value="OS02G0197800 PROTEIN"/>
    <property type="match status" value="1"/>
</dbReference>
<dbReference type="InterPro" id="IPR038492">
    <property type="entry name" value="GBBH-like_N_sf"/>
</dbReference>
<reference evidence="4 5" key="2">
    <citation type="journal article" date="2018" name="Plant J.">
        <title>The Physcomitrella patens chromosome-scale assembly reveals moss genome structure and evolution.</title>
        <authorList>
            <person name="Lang D."/>
            <person name="Ullrich K.K."/>
            <person name="Murat F."/>
            <person name="Fuchs J."/>
            <person name="Jenkins J."/>
            <person name="Haas F.B."/>
            <person name="Piednoel M."/>
            <person name="Gundlach H."/>
            <person name="Van Bel M."/>
            <person name="Meyberg R."/>
            <person name="Vives C."/>
            <person name="Morata J."/>
            <person name="Symeonidi A."/>
            <person name="Hiss M."/>
            <person name="Muchero W."/>
            <person name="Kamisugi Y."/>
            <person name="Saleh O."/>
            <person name="Blanc G."/>
            <person name="Decker E.L."/>
            <person name="van Gessel N."/>
            <person name="Grimwood J."/>
            <person name="Hayes R.D."/>
            <person name="Graham S.W."/>
            <person name="Gunter L.E."/>
            <person name="McDaniel S.F."/>
            <person name="Hoernstein S.N.W."/>
            <person name="Larsson A."/>
            <person name="Li F.W."/>
            <person name="Perroud P.F."/>
            <person name="Phillips J."/>
            <person name="Ranjan P."/>
            <person name="Rokshar D.S."/>
            <person name="Rothfels C.J."/>
            <person name="Schneider L."/>
            <person name="Shu S."/>
            <person name="Stevenson D.W."/>
            <person name="Thummler F."/>
            <person name="Tillich M."/>
            <person name="Villarreal Aguilar J.C."/>
            <person name="Widiez T."/>
            <person name="Wong G.K."/>
            <person name="Wymore A."/>
            <person name="Zhang Y."/>
            <person name="Zimmer A.D."/>
            <person name="Quatrano R.S."/>
            <person name="Mayer K.F.X."/>
            <person name="Goodstein D."/>
            <person name="Casacuberta J.M."/>
            <person name="Vandepoele K."/>
            <person name="Reski R."/>
            <person name="Cuming A.C."/>
            <person name="Tuskan G.A."/>
            <person name="Maumus F."/>
            <person name="Salse J."/>
            <person name="Schmutz J."/>
            <person name="Rensing S.A."/>
        </authorList>
    </citation>
    <scope>NUCLEOTIDE SEQUENCE [LARGE SCALE GENOMIC DNA]</scope>
    <source>
        <strain evidence="4 5">cv. Gransden 2004</strain>
    </source>
</reference>
<dbReference type="Gramene" id="Pp3c11_10230V3.2">
    <property type="protein sequence ID" value="Pp3c11_10230V3.2"/>
    <property type="gene ID" value="Pp3c11_10230"/>
</dbReference>
<keyword evidence="5" id="KW-1185">Reference proteome</keyword>
<evidence type="ECO:0000313" key="4">
    <source>
        <dbReference type="EnsemblPlants" id="Pp3c11_10230V3.2"/>
    </source>
</evidence>
<dbReference type="GO" id="GO:0046872">
    <property type="term" value="F:metal ion binding"/>
    <property type="evidence" value="ECO:0007669"/>
    <property type="project" value="UniProtKB-KW"/>
</dbReference>
<evidence type="ECO:0000256" key="1">
    <source>
        <dbReference type="ARBA" id="ARBA00022723"/>
    </source>
</evidence>
<sequence length="155" mass="17077">MLKALAVAGGPLVRGLASSSSSSPICATKIVLRAIPPSTPNLKALEVEFNNGDRYIYSAEFLRVKSPAADSQRRSARGTIRAVAGRRHIAIISVEPTGNYAIRISFDDLHDTGIYTWSYLHSLGKNKFQLMREYLKTLKEQSLSRDLWALGCQVP</sequence>
<evidence type="ECO:0000259" key="3">
    <source>
        <dbReference type="Pfam" id="PF06155"/>
    </source>
</evidence>
<reference evidence="4" key="3">
    <citation type="submission" date="2020-12" db="UniProtKB">
        <authorList>
            <consortium name="EnsemblPlants"/>
        </authorList>
    </citation>
    <scope>IDENTIFICATION</scope>
</reference>
<gene>
    <name evidence="4" type="primary">LOC112288742</name>
</gene>
<keyword evidence="1" id="KW-0479">Metal-binding</keyword>
<protein>
    <recommendedName>
        <fullName evidence="3">Gamma-butyrobetaine hydroxylase-like N-terminal domain-containing protein</fullName>
    </recommendedName>
</protein>
<proteinExistence type="predicted"/>